<dbReference type="InterPro" id="IPR002937">
    <property type="entry name" value="Amino_oxidase"/>
</dbReference>
<name>A0A845BFL4_9PROT</name>
<dbReference type="AlphaFoldDB" id="A0A845BFL4"/>
<organism evidence="3 4">
    <name type="scientific">Teichococcus coralli</name>
    <dbReference type="NCBI Taxonomy" id="2545983"/>
    <lineage>
        <taxon>Bacteria</taxon>
        <taxon>Pseudomonadati</taxon>
        <taxon>Pseudomonadota</taxon>
        <taxon>Alphaproteobacteria</taxon>
        <taxon>Acetobacterales</taxon>
        <taxon>Roseomonadaceae</taxon>
        <taxon>Roseomonas</taxon>
    </lineage>
</organism>
<evidence type="ECO:0000259" key="2">
    <source>
        <dbReference type="Pfam" id="PF01593"/>
    </source>
</evidence>
<feature type="domain" description="Amine oxidase" evidence="2">
    <location>
        <begin position="12"/>
        <end position="410"/>
    </location>
</feature>
<comment type="caution">
    <text evidence="3">The sequence shown here is derived from an EMBL/GenBank/DDBJ whole genome shotgun (WGS) entry which is preliminary data.</text>
</comment>
<dbReference type="Pfam" id="PF01593">
    <property type="entry name" value="Amino_oxidase"/>
    <property type="match status" value="1"/>
</dbReference>
<evidence type="ECO:0000313" key="4">
    <source>
        <dbReference type="Proteomes" id="UP000460715"/>
    </source>
</evidence>
<evidence type="ECO:0000256" key="1">
    <source>
        <dbReference type="SAM" id="SignalP"/>
    </source>
</evidence>
<dbReference type="PANTHER" id="PTHR42923:SF47">
    <property type="entry name" value="BLR3003 PROTEIN"/>
    <property type="match status" value="1"/>
</dbReference>
<dbReference type="OrthoDB" id="7849608at2"/>
<keyword evidence="4" id="KW-1185">Reference proteome</keyword>
<dbReference type="GO" id="GO:0016491">
    <property type="term" value="F:oxidoreductase activity"/>
    <property type="evidence" value="ECO:0007669"/>
    <property type="project" value="InterPro"/>
</dbReference>
<accession>A0A845BFL4</accession>
<proteinExistence type="predicted"/>
<dbReference type="NCBIfam" id="TIGR03467">
    <property type="entry name" value="HpnE"/>
    <property type="match status" value="1"/>
</dbReference>
<dbReference type="InterPro" id="IPR036188">
    <property type="entry name" value="FAD/NAD-bd_sf"/>
</dbReference>
<protein>
    <recommendedName>
        <fullName evidence="2">Amine oxidase domain-containing protein</fullName>
    </recommendedName>
</protein>
<feature type="signal peptide" evidence="1">
    <location>
        <begin position="1"/>
        <end position="22"/>
    </location>
</feature>
<dbReference type="Gene3D" id="3.50.50.60">
    <property type="entry name" value="FAD/NAD(P)-binding domain"/>
    <property type="match status" value="1"/>
</dbReference>
<reference evidence="3 4" key="1">
    <citation type="submission" date="2019-03" db="EMBL/GenBank/DDBJ databases">
        <title>Roseomonas sp. a novel Roseomonas species isolated from Sea whip Gorgonian.</title>
        <authorList>
            <person name="Li F."/>
            <person name="Pan X."/>
            <person name="Huang S."/>
            <person name="Li Z."/>
            <person name="Meng B."/>
        </authorList>
    </citation>
    <scope>NUCLEOTIDE SEQUENCE [LARGE SCALE GENOMIC DNA]</scope>
    <source>
        <strain evidence="3 4">M0104</strain>
    </source>
</reference>
<evidence type="ECO:0000313" key="3">
    <source>
        <dbReference type="EMBL" id="MXP64022.1"/>
    </source>
</evidence>
<dbReference type="PRINTS" id="PR00420">
    <property type="entry name" value="RNGMNOXGNASE"/>
</dbReference>
<dbReference type="Proteomes" id="UP000460715">
    <property type="component" value="Unassembled WGS sequence"/>
</dbReference>
<dbReference type="InterPro" id="IPR017830">
    <property type="entry name" value="SQase_HpnE"/>
</dbReference>
<sequence length="424" mass="44809">MTMRVHVIGAGLAGLSAAVALATRGIPVELSEAAAQAGGRCRSYHDARLGMMIDNGNHLVLSGNAAVGRYLRAIGAGDRLTGPARPEFPFHDLRSGKGWTVRPNAGPLPWWVLHPGRRVPGTQPRDYLALAALARRHPGKRIGEVLPCQGPLWERLLHPFLLAALNTAPEEGTADLAGAVIRETLARGGQASLPRIATPSLAAAFVDPALDRLRLAGATLRLGRRLRALELEGERVAALAFADGTVPLAPDEALVLAVPPWVAQDLLPGLAAPDAHRAILNAHFRLAPPPGLPPMLGLIGGTAEWIFAFPDRLSVTISAADSLLDMETDTLIARLWADIAAAHRLPGPPPPCRVVKEKRATFAATPAQEARRPPARTRWRNLFLAGDWTATGLPATIEGALRSGETAAALALSLPQPAWEAVAA</sequence>
<dbReference type="PANTHER" id="PTHR42923">
    <property type="entry name" value="PROTOPORPHYRINOGEN OXIDASE"/>
    <property type="match status" value="1"/>
</dbReference>
<dbReference type="SUPFAM" id="SSF51905">
    <property type="entry name" value="FAD/NAD(P)-binding domain"/>
    <property type="match status" value="1"/>
</dbReference>
<keyword evidence="1" id="KW-0732">Signal</keyword>
<feature type="chain" id="PRO_5032272044" description="Amine oxidase domain-containing protein" evidence="1">
    <location>
        <begin position="23"/>
        <end position="424"/>
    </location>
</feature>
<gene>
    <name evidence="3" type="ORF">E0493_11770</name>
</gene>
<dbReference type="EMBL" id="SNVJ01000009">
    <property type="protein sequence ID" value="MXP64022.1"/>
    <property type="molecule type" value="Genomic_DNA"/>
</dbReference>
<dbReference type="InterPro" id="IPR050464">
    <property type="entry name" value="Zeta_carotene_desat/Oxidored"/>
</dbReference>